<gene>
    <name evidence="2" type="ORF">NEF87_002104</name>
</gene>
<dbReference type="SUPFAM" id="SSF89550">
    <property type="entry name" value="PHP domain-like"/>
    <property type="match status" value="1"/>
</dbReference>
<evidence type="ECO:0000313" key="3">
    <source>
        <dbReference type="Proteomes" id="UP001208689"/>
    </source>
</evidence>
<dbReference type="InterPro" id="IPR003141">
    <property type="entry name" value="Pol/His_phosphatase_N"/>
</dbReference>
<sequence>MVKEIYKIEDFGAIFDAHVHTYFDFHDGMISPRDLVRYSRKWRFNWINAMAHDTIRGVPRIKKIAKEYHMPVIPSMEVSTGFNHLLAFGVQEWHLAKDSWSPEEIIDLLRTQDCAIFASHPAINPFRGYWTPEILNRLDIDGIEWLNGSNTVLNKITRKKFANYPKGKIGGSDAHHISQMGFAYTQVEINSDDPDDLVRALQKGKCHPRGWYVPLHRIGWWQVYISLKRAFFPSLPIENRWISPRYEKMGQIPPRPFSAVRWRQKILSQEKLHS</sequence>
<keyword evidence="3" id="KW-1185">Reference proteome</keyword>
<dbReference type="InterPro" id="IPR052018">
    <property type="entry name" value="PHP_domain"/>
</dbReference>
<dbReference type="PANTHER" id="PTHR42924">
    <property type="entry name" value="EXONUCLEASE"/>
    <property type="match status" value="1"/>
</dbReference>
<dbReference type="EMBL" id="CP104013">
    <property type="protein sequence ID" value="UYP45819.1"/>
    <property type="molecule type" value="Genomic_DNA"/>
</dbReference>
<dbReference type="PANTHER" id="PTHR42924:SF3">
    <property type="entry name" value="POLYMERASE_HISTIDINOL PHOSPHATASE N-TERMINAL DOMAIN-CONTAINING PROTEIN"/>
    <property type="match status" value="1"/>
</dbReference>
<name>A0ABY6HQP7_9ARCH</name>
<evidence type="ECO:0000259" key="1">
    <source>
        <dbReference type="SMART" id="SM00481"/>
    </source>
</evidence>
<organism evidence="2 3">
    <name type="scientific">Candidatus Lokiarchaeum ossiferum</name>
    <dbReference type="NCBI Taxonomy" id="2951803"/>
    <lineage>
        <taxon>Archaea</taxon>
        <taxon>Promethearchaeati</taxon>
        <taxon>Promethearchaeota</taxon>
        <taxon>Promethearchaeia</taxon>
        <taxon>Promethearchaeales</taxon>
        <taxon>Promethearchaeaceae</taxon>
        <taxon>Candidatus Lokiarchaeum</taxon>
    </lineage>
</organism>
<evidence type="ECO:0000313" key="2">
    <source>
        <dbReference type="EMBL" id="UYP45819.1"/>
    </source>
</evidence>
<dbReference type="InterPro" id="IPR016195">
    <property type="entry name" value="Pol/histidinol_Pase-like"/>
</dbReference>
<proteinExistence type="predicted"/>
<dbReference type="Pfam" id="PF13263">
    <property type="entry name" value="PHP_C"/>
    <property type="match status" value="1"/>
</dbReference>
<dbReference type="SMART" id="SM00481">
    <property type="entry name" value="POLIIIAc"/>
    <property type="match status" value="1"/>
</dbReference>
<reference evidence="2" key="1">
    <citation type="submission" date="2022-09" db="EMBL/GenBank/DDBJ databases">
        <title>Actin cytoskeleton and complex cell architecture in an #Asgard archaeon.</title>
        <authorList>
            <person name="Ponce Toledo R.I."/>
            <person name="Schleper C."/>
            <person name="Rodrigues Oliveira T."/>
            <person name="Wollweber F."/>
            <person name="Xu J."/>
            <person name="Rittmann S."/>
            <person name="Klingl A."/>
            <person name="Pilhofer M."/>
        </authorList>
    </citation>
    <scope>NUCLEOTIDE SEQUENCE</scope>
    <source>
        <strain evidence="2">B-35</strain>
    </source>
</reference>
<accession>A0ABY6HQP7</accession>
<dbReference type="Gene3D" id="3.20.20.140">
    <property type="entry name" value="Metal-dependent hydrolases"/>
    <property type="match status" value="1"/>
</dbReference>
<feature type="domain" description="Polymerase/histidinol phosphatase N-terminal" evidence="1">
    <location>
        <begin position="15"/>
        <end position="82"/>
    </location>
</feature>
<dbReference type="Proteomes" id="UP001208689">
    <property type="component" value="Chromosome"/>
</dbReference>
<protein>
    <recommendedName>
        <fullName evidence="1">Polymerase/histidinol phosphatase N-terminal domain-containing protein</fullName>
    </recommendedName>
</protein>